<dbReference type="PROSITE" id="PS50015">
    <property type="entry name" value="SAP_B"/>
    <property type="match status" value="1"/>
</dbReference>
<feature type="domain" description="Saposin B-type" evidence="4">
    <location>
        <begin position="40"/>
        <end position="168"/>
    </location>
</feature>
<dbReference type="InterPro" id="IPR008139">
    <property type="entry name" value="SaposinB_dom"/>
</dbReference>
<evidence type="ECO:0000256" key="1">
    <source>
        <dbReference type="ARBA" id="ARBA00023157"/>
    </source>
</evidence>
<protein>
    <recommendedName>
        <fullName evidence="4">Saposin B-type domain-containing protein</fullName>
    </recommendedName>
</protein>
<organism evidence="5 6">
    <name type="scientific">Brassica rapa subsp. trilocularis</name>
    <dbReference type="NCBI Taxonomy" id="1813537"/>
    <lineage>
        <taxon>Eukaryota</taxon>
        <taxon>Viridiplantae</taxon>
        <taxon>Streptophyta</taxon>
        <taxon>Embryophyta</taxon>
        <taxon>Tracheophyta</taxon>
        <taxon>Spermatophyta</taxon>
        <taxon>Magnoliopsida</taxon>
        <taxon>eudicotyledons</taxon>
        <taxon>Gunneridae</taxon>
        <taxon>Pentapetalae</taxon>
        <taxon>rosids</taxon>
        <taxon>malvids</taxon>
        <taxon>Brassicales</taxon>
        <taxon>Brassicaceae</taxon>
        <taxon>Brassiceae</taxon>
        <taxon>Brassica</taxon>
    </lineage>
</organism>
<sequence length="262" mass="29781">MVEMNRVLIAVTLALLASSALLPVSNAAKLSSAPRKEDVPYIKCQVCEKLASRLHQLVKEKQLQISPKKISEYEIIEIAENVCNLKKEEADWMLKIDIVEKGDKLQLVEQEEEGMCNSECKTIEAACQKVIGYSDTDVAEYIYKSKPDLASLVNHLCKDLTDACTKNPPPLPKDRVPGEPFVAKPSKDAEMDKIMRSMQGKVLKEKESSKKEEWRKTITKELKKKGDVLKRHAQKVSNRVRRWWTRVRSSSSKKPKSEKSEL</sequence>
<dbReference type="PANTHER" id="PTHR36058:SF1">
    <property type="entry name" value="NUCLEOPHOSMIN"/>
    <property type="match status" value="1"/>
</dbReference>
<dbReference type="Proteomes" id="UP000823674">
    <property type="component" value="Chromosome A01"/>
</dbReference>
<feature type="region of interest" description="Disordered" evidence="2">
    <location>
        <begin position="225"/>
        <end position="262"/>
    </location>
</feature>
<name>A0ABQ7NQQ4_BRACM</name>
<gene>
    <name evidence="5" type="primary">A01g501150.1_BraROA</name>
    <name evidence="5" type="ORF">IGI04_000744</name>
</gene>
<evidence type="ECO:0000313" key="6">
    <source>
        <dbReference type="Proteomes" id="UP000823674"/>
    </source>
</evidence>
<evidence type="ECO:0000256" key="3">
    <source>
        <dbReference type="SAM" id="SignalP"/>
    </source>
</evidence>
<keyword evidence="3" id="KW-0732">Signal</keyword>
<evidence type="ECO:0000259" key="4">
    <source>
        <dbReference type="PROSITE" id="PS50015"/>
    </source>
</evidence>
<comment type="caution">
    <text evidence="5">The sequence shown here is derived from an EMBL/GenBank/DDBJ whole genome shotgun (WGS) entry which is preliminary data.</text>
</comment>
<dbReference type="PANTHER" id="PTHR36058">
    <property type="entry name" value="NUCLEOPHOSMIN"/>
    <property type="match status" value="1"/>
</dbReference>
<feature type="chain" id="PRO_5046932606" description="Saposin B-type domain-containing protein" evidence="3">
    <location>
        <begin position="28"/>
        <end position="262"/>
    </location>
</feature>
<feature type="compositionally biased region" description="Basic residues" evidence="2">
    <location>
        <begin position="231"/>
        <end position="254"/>
    </location>
</feature>
<feature type="signal peptide" evidence="3">
    <location>
        <begin position="1"/>
        <end position="27"/>
    </location>
</feature>
<evidence type="ECO:0000256" key="2">
    <source>
        <dbReference type="SAM" id="MobiDB-lite"/>
    </source>
</evidence>
<dbReference type="EMBL" id="JADBGQ010000001">
    <property type="protein sequence ID" value="KAG5413177.1"/>
    <property type="molecule type" value="Genomic_DNA"/>
</dbReference>
<keyword evidence="6" id="KW-1185">Reference proteome</keyword>
<proteinExistence type="predicted"/>
<reference evidence="5 6" key="1">
    <citation type="submission" date="2021-03" db="EMBL/GenBank/DDBJ databases">
        <authorList>
            <person name="King G.J."/>
            <person name="Bancroft I."/>
            <person name="Baten A."/>
            <person name="Bloomfield J."/>
            <person name="Borpatragohain P."/>
            <person name="He Z."/>
            <person name="Irish N."/>
            <person name="Irwin J."/>
            <person name="Liu K."/>
            <person name="Mauleon R.P."/>
            <person name="Moore J."/>
            <person name="Morris R."/>
            <person name="Ostergaard L."/>
            <person name="Wang B."/>
            <person name="Wells R."/>
        </authorList>
    </citation>
    <scope>NUCLEOTIDE SEQUENCE [LARGE SCALE GENOMIC DNA]</scope>
    <source>
        <strain evidence="5">R-o-18</strain>
        <tissue evidence="5">Leaf</tissue>
    </source>
</reference>
<evidence type="ECO:0000313" key="5">
    <source>
        <dbReference type="EMBL" id="KAG5413177.1"/>
    </source>
</evidence>
<keyword evidence="1" id="KW-1015">Disulfide bond</keyword>
<accession>A0ABQ7NQQ4</accession>